<name>A0A7I8VFM4_9ANNE</name>
<evidence type="ECO:0000256" key="12">
    <source>
        <dbReference type="SAM" id="MobiDB-lite"/>
    </source>
</evidence>
<evidence type="ECO:0000256" key="2">
    <source>
        <dbReference type="ARBA" id="ARBA00022475"/>
    </source>
</evidence>
<feature type="chain" id="PRO_5029789170" description="Gamma-aminobutyric acid type B receptor subunit 2" evidence="13">
    <location>
        <begin position="17"/>
        <end position="378"/>
    </location>
</feature>
<evidence type="ECO:0000313" key="16">
    <source>
        <dbReference type="Proteomes" id="UP000549394"/>
    </source>
</evidence>
<keyword evidence="2" id="KW-1003">Cell membrane</keyword>
<feature type="domain" description="Receptor ligand binding region" evidence="14">
    <location>
        <begin position="48"/>
        <end position="344"/>
    </location>
</feature>
<dbReference type="AlphaFoldDB" id="A0A7I8VFM4"/>
<dbReference type="PANTHER" id="PTHR10519:SF78">
    <property type="entry name" value="G-PROTEIN COUPLED RECEPTORS FAMILY 3 PROFILE DOMAIN-CONTAINING PROTEIN"/>
    <property type="match status" value="1"/>
</dbReference>
<feature type="signal peptide" evidence="13">
    <location>
        <begin position="1"/>
        <end position="16"/>
    </location>
</feature>
<dbReference type="GO" id="GO:0007214">
    <property type="term" value="P:gamma-aminobutyric acid signaling pathway"/>
    <property type="evidence" value="ECO:0007669"/>
    <property type="project" value="TreeGrafter"/>
</dbReference>
<dbReference type="Gene3D" id="3.40.50.2300">
    <property type="match status" value="2"/>
</dbReference>
<keyword evidence="7" id="KW-0472">Membrane</keyword>
<dbReference type="Proteomes" id="UP000549394">
    <property type="component" value="Unassembled WGS sequence"/>
</dbReference>
<dbReference type="InterPro" id="IPR028082">
    <property type="entry name" value="Peripla_BP_I"/>
</dbReference>
<evidence type="ECO:0000256" key="7">
    <source>
        <dbReference type="ARBA" id="ARBA00023136"/>
    </source>
</evidence>
<keyword evidence="9" id="KW-0325">Glycoprotein</keyword>
<dbReference type="SUPFAM" id="SSF53822">
    <property type="entry name" value="Periplasmic binding protein-like I"/>
    <property type="match status" value="1"/>
</dbReference>
<dbReference type="PRINTS" id="PR01177">
    <property type="entry name" value="GABAB1RECPTR"/>
</dbReference>
<gene>
    <name evidence="15" type="ORF">DGYR_LOCUS3777</name>
</gene>
<dbReference type="InterPro" id="IPR000337">
    <property type="entry name" value="GPCR_3"/>
</dbReference>
<keyword evidence="4 13" id="KW-0732">Signal</keyword>
<evidence type="ECO:0000256" key="5">
    <source>
        <dbReference type="ARBA" id="ARBA00022989"/>
    </source>
</evidence>
<evidence type="ECO:0000313" key="15">
    <source>
        <dbReference type="EMBL" id="CAD5114990.1"/>
    </source>
</evidence>
<keyword evidence="5" id="KW-1133">Transmembrane helix</keyword>
<dbReference type="InterPro" id="IPR001828">
    <property type="entry name" value="ANF_lig-bd_rcpt"/>
</dbReference>
<feature type="compositionally biased region" description="Acidic residues" evidence="12">
    <location>
        <begin position="353"/>
        <end position="363"/>
    </location>
</feature>
<feature type="compositionally biased region" description="Basic residues" evidence="12">
    <location>
        <begin position="368"/>
        <end position="378"/>
    </location>
</feature>
<dbReference type="EMBL" id="CAJFCJ010000005">
    <property type="protein sequence ID" value="CAD5114990.1"/>
    <property type="molecule type" value="Genomic_DNA"/>
</dbReference>
<keyword evidence="8" id="KW-0675">Receptor</keyword>
<protein>
    <recommendedName>
        <fullName evidence="11">Gamma-aminobutyric acid type B receptor subunit 2</fullName>
    </recommendedName>
</protein>
<evidence type="ECO:0000256" key="1">
    <source>
        <dbReference type="ARBA" id="ARBA00004651"/>
    </source>
</evidence>
<comment type="caution">
    <text evidence="15">The sequence shown here is derived from an EMBL/GenBank/DDBJ whole genome shotgun (WGS) entry which is preliminary data.</text>
</comment>
<evidence type="ECO:0000256" key="13">
    <source>
        <dbReference type="SAM" id="SignalP"/>
    </source>
</evidence>
<organism evidence="15 16">
    <name type="scientific">Dimorphilus gyrociliatus</name>
    <dbReference type="NCBI Taxonomy" id="2664684"/>
    <lineage>
        <taxon>Eukaryota</taxon>
        <taxon>Metazoa</taxon>
        <taxon>Spiralia</taxon>
        <taxon>Lophotrochozoa</taxon>
        <taxon>Annelida</taxon>
        <taxon>Polychaeta</taxon>
        <taxon>Polychaeta incertae sedis</taxon>
        <taxon>Dinophilidae</taxon>
        <taxon>Dimorphilus</taxon>
    </lineage>
</organism>
<keyword evidence="6" id="KW-0297">G-protein coupled receptor</keyword>
<keyword evidence="3" id="KW-0812">Transmembrane</keyword>
<dbReference type="InterPro" id="IPR002455">
    <property type="entry name" value="GPCR3_GABA-B"/>
</dbReference>
<evidence type="ECO:0000259" key="14">
    <source>
        <dbReference type="Pfam" id="PF01094"/>
    </source>
</evidence>
<evidence type="ECO:0000256" key="6">
    <source>
        <dbReference type="ARBA" id="ARBA00023040"/>
    </source>
</evidence>
<evidence type="ECO:0000256" key="8">
    <source>
        <dbReference type="ARBA" id="ARBA00023170"/>
    </source>
</evidence>
<feature type="region of interest" description="Disordered" evidence="12">
    <location>
        <begin position="349"/>
        <end position="378"/>
    </location>
</feature>
<evidence type="ECO:0000256" key="10">
    <source>
        <dbReference type="ARBA" id="ARBA00023224"/>
    </source>
</evidence>
<dbReference type="Pfam" id="PF01094">
    <property type="entry name" value="ANF_receptor"/>
    <property type="match status" value="1"/>
</dbReference>
<dbReference type="PANTHER" id="PTHR10519">
    <property type="entry name" value="GABA-B RECEPTOR"/>
    <property type="match status" value="1"/>
</dbReference>
<dbReference type="OrthoDB" id="17569at2759"/>
<dbReference type="FunFam" id="3.40.50.2300:FF:000063">
    <property type="entry name" value="Gamma-aminobutyric acid type B receptor subunit"/>
    <property type="match status" value="1"/>
</dbReference>
<sequence length="378" mass="43307">MFTRFFLLLLIRLTTEYNNSNTTSKLPLHILGLFPFRGSWKGGEGHWPAIEIALKDVNEKEGMLNGYELKISKDDTECDPGKGIIQMFERIYLKNQKSLIVLGAGCSDVSQTTARVLNHMKIVQLSYTSASPALSDKKIYGTFFRVFPPESAFNAAKLAMLKQYGWKKIATLTETKELFSITTSKFLTEAKNEGIKILTSESFTIDPRPKVRNIKKHGARIIIGNFYADMARLVFCEAYKEKMFGGKYVWIITGFYTKDWWKDRVDDVECTEEEMERAVDGYFSMSASNHSITNKTGISGKTTDEFEREYLKKVNYTYPTGYDEATYGYDSVWTIADVLNRTIEYMKHKGEEAEGVEEDNDECEEKRRKAKKKPIGNK</sequence>
<proteinExistence type="predicted"/>
<accession>A0A7I8VFM4</accession>
<dbReference type="GO" id="GO:0038039">
    <property type="term" value="C:G protein-coupled receptor heterodimeric complex"/>
    <property type="evidence" value="ECO:0007669"/>
    <property type="project" value="TreeGrafter"/>
</dbReference>
<evidence type="ECO:0000256" key="11">
    <source>
        <dbReference type="ARBA" id="ARBA00073785"/>
    </source>
</evidence>
<reference evidence="15 16" key="1">
    <citation type="submission" date="2020-08" db="EMBL/GenBank/DDBJ databases">
        <authorList>
            <person name="Hejnol A."/>
        </authorList>
    </citation>
    <scope>NUCLEOTIDE SEQUENCE [LARGE SCALE GENOMIC DNA]</scope>
</reference>
<dbReference type="GO" id="GO:0004965">
    <property type="term" value="F:G protein-coupled GABA receptor activity"/>
    <property type="evidence" value="ECO:0007669"/>
    <property type="project" value="InterPro"/>
</dbReference>
<keyword evidence="16" id="KW-1185">Reference proteome</keyword>
<dbReference type="CDD" id="cd06366">
    <property type="entry name" value="PBP1_GABAb_receptor"/>
    <property type="match status" value="1"/>
</dbReference>
<evidence type="ECO:0000256" key="4">
    <source>
        <dbReference type="ARBA" id="ARBA00022729"/>
    </source>
</evidence>
<evidence type="ECO:0000256" key="9">
    <source>
        <dbReference type="ARBA" id="ARBA00023180"/>
    </source>
</evidence>
<dbReference type="PRINTS" id="PR00248">
    <property type="entry name" value="GPCRMGR"/>
</dbReference>
<comment type="subcellular location">
    <subcellularLocation>
        <location evidence="1">Cell membrane</location>
        <topology evidence="1">Multi-pass membrane protein</topology>
    </subcellularLocation>
</comment>
<dbReference type="PRINTS" id="PR01176">
    <property type="entry name" value="GABABRECEPTR"/>
</dbReference>
<evidence type="ECO:0000256" key="3">
    <source>
        <dbReference type="ARBA" id="ARBA00022692"/>
    </source>
</evidence>
<keyword evidence="10" id="KW-0807">Transducer</keyword>